<dbReference type="EMBL" id="CP036316">
    <property type="protein sequence ID" value="QDT63698.1"/>
    <property type="molecule type" value="Genomic_DNA"/>
</dbReference>
<evidence type="ECO:0000256" key="1">
    <source>
        <dbReference type="SAM" id="Phobius"/>
    </source>
</evidence>
<dbReference type="Pfam" id="PF04306">
    <property type="entry name" value="DUF456"/>
    <property type="match status" value="1"/>
</dbReference>
<keyword evidence="3" id="KW-1185">Reference proteome</keyword>
<evidence type="ECO:0000313" key="2">
    <source>
        <dbReference type="EMBL" id="QDT63698.1"/>
    </source>
</evidence>
<keyword evidence="1" id="KW-1133">Transmembrane helix</keyword>
<feature type="transmembrane region" description="Helical" evidence="1">
    <location>
        <begin position="36"/>
        <end position="53"/>
    </location>
</feature>
<dbReference type="Proteomes" id="UP000319976">
    <property type="component" value="Chromosome"/>
</dbReference>
<dbReference type="RefSeq" id="WP_145260211.1">
    <property type="nucleotide sequence ID" value="NZ_CP036316.1"/>
</dbReference>
<reference evidence="2 3" key="1">
    <citation type="submission" date="2019-02" db="EMBL/GenBank/DDBJ databases">
        <title>Deep-cultivation of Planctomycetes and their phenomic and genomic characterization uncovers novel biology.</title>
        <authorList>
            <person name="Wiegand S."/>
            <person name="Jogler M."/>
            <person name="Boedeker C."/>
            <person name="Pinto D."/>
            <person name="Vollmers J."/>
            <person name="Rivas-Marin E."/>
            <person name="Kohn T."/>
            <person name="Peeters S.H."/>
            <person name="Heuer A."/>
            <person name="Rast P."/>
            <person name="Oberbeckmann S."/>
            <person name="Bunk B."/>
            <person name="Jeske O."/>
            <person name="Meyerdierks A."/>
            <person name="Storesund J.E."/>
            <person name="Kallscheuer N."/>
            <person name="Luecker S."/>
            <person name="Lage O.M."/>
            <person name="Pohl T."/>
            <person name="Merkel B.J."/>
            <person name="Hornburger P."/>
            <person name="Mueller R.-W."/>
            <person name="Bruemmer F."/>
            <person name="Labrenz M."/>
            <person name="Spormann A.M."/>
            <person name="Op den Camp H."/>
            <person name="Overmann J."/>
            <person name="Amann R."/>
            <person name="Jetten M.S.M."/>
            <person name="Mascher T."/>
            <person name="Medema M.H."/>
            <person name="Devos D.P."/>
            <person name="Kaster A.-K."/>
            <person name="Ovreas L."/>
            <person name="Rohde M."/>
            <person name="Galperin M.Y."/>
            <person name="Jogler C."/>
        </authorList>
    </citation>
    <scope>NUCLEOTIDE SEQUENCE [LARGE SCALE GENOMIC DNA]</scope>
    <source>
        <strain evidence="2 3">V22</strain>
    </source>
</reference>
<feature type="transmembrane region" description="Helical" evidence="1">
    <location>
        <begin position="165"/>
        <end position="188"/>
    </location>
</feature>
<name>A0A517T5Q8_9PLAN</name>
<dbReference type="InterPro" id="IPR007403">
    <property type="entry name" value="DUF456"/>
</dbReference>
<feature type="transmembrane region" description="Helical" evidence="1">
    <location>
        <begin position="124"/>
        <end position="145"/>
    </location>
</feature>
<organism evidence="2 3">
    <name type="scientific">Calycomorphotria hydatis</name>
    <dbReference type="NCBI Taxonomy" id="2528027"/>
    <lineage>
        <taxon>Bacteria</taxon>
        <taxon>Pseudomonadati</taxon>
        <taxon>Planctomycetota</taxon>
        <taxon>Planctomycetia</taxon>
        <taxon>Planctomycetales</taxon>
        <taxon>Planctomycetaceae</taxon>
        <taxon>Calycomorphotria</taxon>
    </lineage>
</organism>
<keyword evidence="1" id="KW-0812">Transmembrane</keyword>
<evidence type="ECO:0000313" key="3">
    <source>
        <dbReference type="Proteomes" id="UP000319976"/>
    </source>
</evidence>
<dbReference type="KEGG" id="chya:V22_09230"/>
<accession>A0A517T5Q8</accession>
<sequence>MFDWSIHPDVLYFTLAVLVVLISAVAWVGNVFMLPGNWLVVGLAALWAWQMPFTEYERGFGWGAVIGLGLLAAFGEIIEAAASAAGAAKKGGSKRGAALAILGAGVGSILGVAVGIPIPFFGPFVGALLGGGLGAFGGAYLGEIWKGRNQKDSADIGTGAMIGKVLGTLGRMAAGAAIVALLTIFIFWPR</sequence>
<gene>
    <name evidence="2" type="ORF">V22_09230</name>
</gene>
<feature type="transmembrane region" description="Helical" evidence="1">
    <location>
        <begin position="59"/>
        <end position="85"/>
    </location>
</feature>
<protein>
    <recommendedName>
        <fullName evidence="4">DUF456 domain-containing protein</fullName>
    </recommendedName>
</protein>
<keyword evidence="1" id="KW-0472">Membrane</keyword>
<dbReference type="OrthoDB" id="215610at2"/>
<evidence type="ECO:0008006" key="4">
    <source>
        <dbReference type="Google" id="ProtNLM"/>
    </source>
</evidence>
<feature type="transmembrane region" description="Helical" evidence="1">
    <location>
        <begin position="97"/>
        <end position="118"/>
    </location>
</feature>
<feature type="transmembrane region" description="Helical" evidence="1">
    <location>
        <begin position="12"/>
        <end position="29"/>
    </location>
</feature>
<dbReference type="AlphaFoldDB" id="A0A517T5Q8"/>
<proteinExistence type="predicted"/>